<dbReference type="Pfam" id="PF02687">
    <property type="entry name" value="FtsX"/>
    <property type="match status" value="2"/>
</dbReference>
<gene>
    <name evidence="9" type="ORF">BLCOC_13350</name>
</gene>
<name>A0ABZ0U9T4_9FIRM</name>
<dbReference type="InterPro" id="IPR003838">
    <property type="entry name" value="ABC3_permease_C"/>
</dbReference>
<dbReference type="EMBL" id="CP136422">
    <property type="protein sequence ID" value="WPX72994.1"/>
    <property type="molecule type" value="Genomic_DNA"/>
</dbReference>
<feature type="transmembrane region" description="Helical" evidence="7">
    <location>
        <begin position="764"/>
        <end position="789"/>
    </location>
</feature>
<evidence type="ECO:0000256" key="2">
    <source>
        <dbReference type="ARBA" id="ARBA00022475"/>
    </source>
</evidence>
<dbReference type="PANTHER" id="PTHR30572">
    <property type="entry name" value="MEMBRANE COMPONENT OF TRANSPORTER-RELATED"/>
    <property type="match status" value="1"/>
</dbReference>
<evidence type="ECO:0000256" key="5">
    <source>
        <dbReference type="ARBA" id="ARBA00023136"/>
    </source>
</evidence>
<feature type="transmembrane region" description="Helical" evidence="7">
    <location>
        <begin position="306"/>
        <end position="326"/>
    </location>
</feature>
<feature type="transmembrane region" description="Helical" evidence="7">
    <location>
        <begin position="29"/>
        <end position="51"/>
    </location>
</feature>
<accession>A0ABZ0U9T4</accession>
<evidence type="ECO:0000313" key="9">
    <source>
        <dbReference type="EMBL" id="WPX72994.1"/>
    </source>
</evidence>
<dbReference type="InterPro" id="IPR050250">
    <property type="entry name" value="Macrolide_Exporter_MacB"/>
</dbReference>
<evidence type="ECO:0000256" key="1">
    <source>
        <dbReference type="ARBA" id="ARBA00004651"/>
    </source>
</evidence>
<protein>
    <recommendedName>
        <fullName evidence="8">ABC3 transporter permease C-terminal domain-containing protein</fullName>
    </recommendedName>
</protein>
<evidence type="ECO:0000256" key="4">
    <source>
        <dbReference type="ARBA" id="ARBA00022989"/>
    </source>
</evidence>
<feature type="transmembrane region" description="Helical" evidence="7">
    <location>
        <begin position="332"/>
        <end position="354"/>
    </location>
</feature>
<keyword evidence="10" id="KW-1185">Reference proteome</keyword>
<keyword evidence="3 7" id="KW-0812">Transmembrane</keyword>
<evidence type="ECO:0000256" key="3">
    <source>
        <dbReference type="ARBA" id="ARBA00022692"/>
    </source>
</evidence>
<evidence type="ECO:0000259" key="8">
    <source>
        <dbReference type="Pfam" id="PF02687"/>
    </source>
</evidence>
<feature type="transmembrane region" description="Helical" evidence="7">
    <location>
        <begin position="672"/>
        <end position="692"/>
    </location>
</feature>
<feature type="transmembrane region" description="Helical" evidence="7">
    <location>
        <begin position="249"/>
        <end position="275"/>
    </location>
</feature>
<feature type="transmembrane region" description="Helical" evidence="7">
    <location>
        <begin position="724"/>
        <end position="752"/>
    </location>
</feature>
<evidence type="ECO:0000256" key="7">
    <source>
        <dbReference type="SAM" id="Phobius"/>
    </source>
</evidence>
<feature type="transmembrane region" description="Helical" evidence="7">
    <location>
        <begin position="408"/>
        <end position="429"/>
    </location>
</feature>
<evidence type="ECO:0000313" key="10">
    <source>
        <dbReference type="Proteomes" id="UP001325248"/>
    </source>
</evidence>
<comment type="subcellular location">
    <subcellularLocation>
        <location evidence="1">Cell membrane</location>
        <topology evidence="1">Multi-pass membrane protein</topology>
    </subcellularLocation>
</comment>
<sequence length="802" mass="89491">MTWPFENDTSTIVKKLANRSIQADKRRNVFIIVTIALAACLMTTLALYTFGKSYEAKTFLQGRYQAAVIGIDPQMVTILSNDANIEMAGMEVALDSFRIEDYTLNINYRDSNDLYLRSIEMNGRLPETENEVAVSSSFLEHTGYSVSLNEKIVLPLKNGETEYIVCGIINDDGSNRNYQILVSDVFLKSYYAGSIPYVGIFRIMASEHFSQEELKTTICSCLGNYGIEENQIAFSSSYFDTVDNSSRDMLIVLAISVLIVIACSMVIYSLFYISVIGKIKEYGRFQVIGMTKKQIKKMIWKESRKLSLLSIPAGCVLGCVLGYALVPKGWYWPNSIMCILGVTVITELAVMISINKPVKIAASVSPIEAIRITTTTDTAKEMTTKKLVRNLSPMNLAKLNFMRNRKKVVMTLISLGFTGILLMCGATYFCSVNENKIARQMFGEKEITISLSPNDNSTQQISRVTLMTHLQENNPLSDELVNELLKCKEITEIKEVQGVYAAIFLPGNAGTESSMDEMIGALSREQIANHNSCLLSGTMDYNTLVEGYGILVDDNENNLAKFYGYDLKLGDQIEILSDTGEKITFTIAGTVDFGNEYNGNLFFLPTDLIKVLRSKVTNFNTQLSIRTDLQELPLAEQFVFDTLSGKQDLVIESYTDVLAFAQKSLKAYTAPIYGLVIFIGLFGIINLINTLMTNLISRQQEFGVLQSIGLTGKQLAKMLQIESLYYVFGTMIITLTVGTVSGYCLCLLFDQIGVFGKLHYTFPIVQVIIFFVALFAVAMGYSLLAIRYCKKQSLVDRIKTME</sequence>
<reference evidence="9" key="1">
    <citation type="submission" date="2023-10" db="EMBL/GenBank/DDBJ databases">
        <title>Genome sequence of Blautia coccoides DSM 935.</title>
        <authorList>
            <person name="Boeer T."/>
            <person name="Bengelsdorf F.R."/>
            <person name="Daniel R."/>
            <person name="Poehlein A."/>
        </authorList>
    </citation>
    <scope>NUCLEOTIDE SEQUENCE [LARGE SCALE GENOMIC DNA]</scope>
    <source>
        <strain evidence="9">DSM 935</strain>
    </source>
</reference>
<keyword evidence="5 7" id="KW-0472">Membrane</keyword>
<dbReference type="PANTHER" id="PTHR30572:SF4">
    <property type="entry name" value="ABC TRANSPORTER PERMEASE YTRF"/>
    <property type="match status" value="1"/>
</dbReference>
<dbReference type="Proteomes" id="UP001325248">
    <property type="component" value="Chromosome"/>
</dbReference>
<proteinExistence type="inferred from homology"/>
<evidence type="ECO:0000256" key="6">
    <source>
        <dbReference type="ARBA" id="ARBA00038076"/>
    </source>
</evidence>
<feature type="domain" description="ABC3 transporter permease C-terminal" evidence="8">
    <location>
        <begin position="254"/>
        <end position="360"/>
    </location>
</feature>
<keyword evidence="2" id="KW-1003">Cell membrane</keyword>
<feature type="domain" description="ABC3 transporter permease C-terminal" evidence="8">
    <location>
        <begin position="675"/>
        <end position="792"/>
    </location>
</feature>
<organism evidence="9 10">
    <name type="scientific">Blautia producta</name>
    <dbReference type="NCBI Taxonomy" id="33035"/>
    <lineage>
        <taxon>Bacteria</taxon>
        <taxon>Bacillati</taxon>
        <taxon>Bacillota</taxon>
        <taxon>Clostridia</taxon>
        <taxon>Lachnospirales</taxon>
        <taxon>Lachnospiraceae</taxon>
        <taxon>Blautia</taxon>
    </lineage>
</organism>
<keyword evidence="4 7" id="KW-1133">Transmembrane helix</keyword>
<comment type="similarity">
    <text evidence="6">Belongs to the ABC-4 integral membrane protein family.</text>
</comment>